<dbReference type="Proteomes" id="UP000644140">
    <property type="component" value="Chromosome"/>
</dbReference>
<reference evidence="1" key="1">
    <citation type="submission" date="2022-02" db="EMBL/GenBank/DDBJ databases">
        <title>Characterization of Tn125 harboring carbapenem-resistant Acinetobacter bereziniae clinical isolates.</title>
        <authorList>
            <person name="Wong N.-K."/>
            <person name="Pan Q."/>
        </authorList>
    </citation>
    <scope>NUCLEOTIDE SEQUENCE</scope>
    <source>
        <strain evidence="1">GD03393</strain>
    </source>
</reference>
<dbReference type="AlphaFoldDB" id="A0A3R9YT06"/>
<organism evidence="1 2">
    <name type="scientific">Acinetobacter bereziniae</name>
    <name type="common">Acinetobacter genomosp. 10</name>
    <dbReference type="NCBI Taxonomy" id="106648"/>
    <lineage>
        <taxon>Bacteria</taxon>
        <taxon>Pseudomonadati</taxon>
        <taxon>Pseudomonadota</taxon>
        <taxon>Gammaproteobacteria</taxon>
        <taxon>Moraxellales</taxon>
        <taxon>Moraxellaceae</taxon>
        <taxon>Acinetobacter</taxon>
    </lineage>
</organism>
<dbReference type="KEGG" id="aber:BSR55_02120"/>
<protein>
    <submittedName>
        <fullName evidence="1">Uncharacterized protein</fullName>
    </submittedName>
</protein>
<gene>
    <name evidence="1" type="ORF">I9054_019565</name>
</gene>
<name>A0A3R9YT06_ACIBZ</name>
<dbReference type="EMBL" id="CP092085">
    <property type="protein sequence ID" value="UUN97499.1"/>
    <property type="molecule type" value="Genomic_DNA"/>
</dbReference>
<evidence type="ECO:0000313" key="1">
    <source>
        <dbReference type="EMBL" id="UUN97499.1"/>
    </source>
</evidence>
<dbReference type="GeneID" id="69460805"/>
<accession>A0A3R9YT06</accession>
<evidence type="ECO:0000313" key="2">
    <source>
        <dbReference type="Proteomes" id="UP000644140"/>
    </source>
</evidence>
<sequence>MRNLLENHKLTLSVGILFLLVCSVSTTIISTNDLSDSISITSSVVLSIGFVVVFAMIFLDFLESVCNP</sequence>
<proteinExistence type="predicted"/>
<dbReference type="RefSeq" id="WP_004825243.1">
    <property type="nucleotide sequence ID" value="NZ_BBLJ01000013.1"/>
</dbReference>